<keyword evidence="6" id="KW-1185">Reference proteome</keyword>
<dbReference type="InterPro" id="IPR003833">
    <property type="entry name" value="CT_C_D"/>
</dbReference>
<gene>
    <name evidence="5" type="ORF">SAMN05660706_12710</name>
</gene>
<name>A0A1I6E634_9FIRM</name>
<dbReference type="GO" id="GO:0016787">
    <property type="term" value="F:hydrolase activity"/>
    <property type="evidence" value="ECO:0007669"/>
    <property type="project" value="UniProtKB-KW"/>
</dbReference>
<protein>
    <submittedName>
        <fullName evidence="5">Sensor histidine kinase inhibitor, KipI family</fullName>
    </submittedName>
</protein>
<evidence type="ECO:0000259" key="4">
    <source>
        <dbReference type="SMART" id="SM00796"/>
    </source>
</evidence>
<dbReference type="NCBIfam" id="TIGR00370">
    <property type="entry name" value="5-oxoprolinase subunit PxpB"/>
    <property type="match status" value="1"/>
</dbReference>
<dbReference type="SUPFAM" id="SSF160467">
    <property type="entry name" value="PH0987 N-terminal domain-like"/>
    <property type="match status" value="1"/>
</dbReference>
<reference evidence="6" key="1">
    <citation type="submission" date="2016-10" db="EMBL/GenBank/DDBJ databases">
        <authorList>
            <person name="Varghese N."/>
            <person name="Submissions S."/>
        </authorList>
    </citation>
    <scope>NUCLEOTIDE SEQUENCE [LARGE SCALE GENOMIC DNA]</scope>
    <source>
        <strain evidence="6">DSM 3669</strain>
    </source>
</reference>
<evidence type="ECO:0000256" key="3">
    <source>
        <dbReference type="ARBA" id="ARBA00022840"/>
    </source>
</evidence>
<dbReference type="RefSeq" id="WP_092485881.1">
    <property type="nucleotide sequence ID" value="NZ_FOYM01000027.1"/>
</dbReference>
<dbReference type="PANTHER" id="PTHR34698">
    <property type="entry name" value="5-OXOPROLINASE SUBUNIT B"/>
    <property type="match status" value="1"/>
</dbReference>
<evidence type="ECO:0000256" key="1">
    <source>
        <dbReference type="ARBA" id="ARBA00022741"/>
    </source>
</evidence>
<dbReference type="SMART" id="SM00796">
    <property type="entry name" value="AHS1"/>
    <property type="match status" value="1"/>
</dbReference>
<dbReference type="InterPro" id="IPR010016">
    <property type="entry name" value="PxpB"/>
</dbReference>
<evidence type="ECO:0000313" key="5">
    <source>
        <dbReference type="EMBL" id="SFR13204.1"/>
    </source>
</evidence>
<dbReference type="PANTHER" id="PTHR34698:SF2">
    <property type="entry name" value="5-OXOPROLINASE SUBUNIT B"/>
    <property type="match status" value="1"/>
</dbReference>
<dbReference type="InterPro" id="IPR029000">
    <property type="entry name" value="Cyclophilin-like_dom_sf"/>
</dbReference>
<evidence type="ECO:0000313" key="6">
    <source>
        <dbReference type="Proteomes" id="UP000199584"/>
    </source>
</evidence>
<dbReference type="Gene3D" id="3.30.1360.40">
    <property type="match status" value="1"/>
</dbReference>
<accession>A0A1I6E634</accession>
<dbReference type="Gene3D" id="2.40.100.10">
    <property type="entry name" value="Cyclophilin-like"/>
    <property type="match status" value="1"/>
</dbReference>
<dbReference type="EMBL" id="FOYM01000027">
    <property type="protein sequence ID" value="SFR13204.1"/>
    <property type="molecule type" value="Genomic_DNA"/>
</dbReference>
<proteinExistence type="predicted"/>
<dbReference type="AlphaFoldDB" id="A0A1I6E634"/>
<evidence type="ECO:0000256" key="2">
    <source>
        <dbReference type="ARBA" id="ARBA00022801"/>
    </source>
</evidence>
<dbReference type="STRING" id="39060.SAMN05660706_12710"/>
<sequence length="246" mass="27477">MYERAKYLPAGDQGLVVEFGNDISPELNNKVRSFAFALDCTGIPGLAEYIPTYRSILVIYDPMVWKFESLVTRLRELEGSLASMKLPQPRIYHIPVVYGGEFGPDLPFVCRYTGLTEEEVVEIHTTTKYLIYMLGFTPGFPYLGGMDDKIAAPRLDTPRTSIPAGSVGIAGRQTGIYPVESPGGWRIIGCTPIKLFQPFNKRPVLFNAGDYIRFFEVTPGEYRRIARAVEKGEYPVKVEDYIGGVG</sequence>
<dbReference type="SUPFAM" id="SSF50891">
    <property type="entry name" value="Cyclophilin-like"/>
    <property type="match status" value="1"/>
</dbReference>
<feature type="domain" description="Carboxyltransferase" evidence="4">
    <location>
        <begin position="5"/>
        <end position="206"/>
    </location>
</feature>
<dbReference type="Proteomes" id="UP000199584">
    <property type="component" value="Unassembled WGS sequence"/>
</dbReference>
<dbReference type="Pfam" id="PF02682">
    <property type="entry name" value="CT_C_D"/>
    <property type="match status" value="1"/>
</dbReference>
<keyword evidence="3" id="KW-0067">ATP-binding</keyword>
<organism evidence="5 6">
    <name type="scientific">Desulfoscipio geothermicus DSM 3669</name>
    <dbReference type="NCBI Taxonomy" id="1121426"/>
    <lineage>
        <taxon>Bacteria</taxon>
        <taxon>Bacillati</taxon>
        <taxon>Bacillota</taxon>
        <taxon>Clostridia</taxon>
        <taxon>Eubacteriales</taxon>
        <taxon>Desulfallaceae</taxon>
        <taxon>Desulfoscipio</taxon>
    </lineage>
</organism>
<dbReference type="OrthoDB" id="9778567at2"/>
<keyword evidence="1" id="KW-0547">Nucleotide-binding</keyword>
<keyword evidence="2" id="KW-0378">Hydrolase</keyword>
<dbReference type="GO" id="GO:0005524">
    <property type="term" value="F:ATP binding"/>
    <property type="evidence" value="ECO:0007669"/>
    <property type="project" value="UniProtKB-KW"/>
</dbReference>